<dbReference type="InterPro" id="IPR016157">
    <property type="entry name" value="Cullin_CS"/>
</dbReference>
<dbReference type="PROSITE" id="PS01256">
    <property type="entry name" value="CULLIN_1"/>
    <property type="match status" value="1"/>
</dbReference>
<dbReference type="Pfam" id="PF10557">
    <property type="entry name" value="Cullin_Nedd8"/>
    <property type="match status" value="1"/>
</dbReference>
<organism evidence="2 3">
    <name type="scientific">Artemisia annua</name>
    <name type="common">Sweet wormwood</name>
    <dbReference type="NCBI Taxonomy" id="35608"/>
    <lineage>
        <taxon>Eukaryota</taxon>
        <taxon>Viridiplantae</taxon>
        <taxon>Streptophyta</taxon>
        <taxon>Embryophyta</taxon>
        <taxon>Tracheophyta</taxon>
        <taxon>Spermatophyta</taxon>
        <taxon>Magnoliopsida</taxon>
        <taxon>eudicotyledons</taxon>
        <taxon>Gunneridae</taxon>
        <taxon>Pentapetalae</taxon>
        <taxon>asterids</taxon>
        <taxon>campanulids</taxon>
        <taxon>Asterales</taxon>
        <taxon>Asteraceae</taxon>
        <taxon>Asteroideae</taxon>
        <taxon>Anthemideae</taxon>
        <taxon>Artemisiinae</taxon>
        <taxon>Artemisia</taxon>
    </lineage>
</organism>
<evidence type="ECO:0000313" key="3">
    <source>
        <dbReference type="Proteomes" id="UP000245207"/>
    </source>
</evidence>
<dbReference type="Gene3D" id="1.10.10.10">
    <property type="entry name" value="Winged helix-like DNA-binding domain superfamily/Winged helix DNA-binding domain"/>
    <property type="match status" value="1"/>
</dbReference>
<proteinExistence type="predicted"/>
<dbReference type="InterPro" id="IPR036390">
    <property type="entry name" value="WH_DNA-bd_sf"/>
</dbReference>
<dbReference type="GO" id="GO:0031461">
    <property type="term" value="C:cullin-RING ubiquitin ligase complex"/>
    <property type="evidence" value="ECO:0007669"/>
    <property type="project" value="InterPro"/>
</dbReference>
<comment type="caution">
    <text evidence="2">The sequence shown here is derived from an EMBL/GenBank/DDBJ whole genome shotgun (WGS) entry which is preliminary data.</text>
</comment>
<dbReference type="InterPro" id="IPR036388">
    <property type="entry name" value="WH-like_DNA-bd_sf"/>
</dbReference>
<dbReference type="PANTHER" id="PTHR11932">
    <property type="entry name" value="CULLIN"/>
    <property type="match status" value="1"/>
</dbReference>
<evidence type="ECO:0000259" key="1">
    <source>
        <dbReference type="SMART" id="SM00884"/>
    </source>
</evidence>
<dbReference type="AlphaFoldDB" id="A0A2U1P122"/>
<dbReference type="GO" id="GO:0031625">
    <property type="term" value="F:ubiquitin protein ligase binding"/>
    <property type="evidence" value="ECO:0007669"/>
    <property type="project" value="InterPro"/>
</dbReference>
<keyword evidence="3" id="KW-1185">Reference proteome</keyword>
<dbReference type="SMART" id="SM00884">
    <property type="entry name" value="Cullin_Nedd8"/>
    <property type="match status" value="1"/>
</dbReference>
<dbReference type="InterPro" id="IPR045093">
    <property type="entry name" value="Cullin"/>
</dbReference>
<feature type="domain" description="Cullin neddylation" evidence="1">
    <location>
        <begin position="297"/>
        <end position="364"/>
    </location>
</feature>
<name>A0A2U1P122_ARTAN</name>
<reference evidence="2 3" key="1">
    <citation type="journal article" date="2018" name="Mol. Plant">
        <title>The genome of Artemisia annua provides insight into the evolution of Asteraceae family and artemisinin biosynthesis.</title>
        <authorList>
            <person name="Shen Q."/>
            <person name="Zhang L."/>
            <person name="Liao Z."/>
            <person name="Wang S."/>
            <person name="Yan T."/>
            <person name="Shi P."/>
            <person name="Liu M."/>
            <person name="Fu X."/>
            <person name="Pan Q."/>
            <person name="Wang Y."/>
            <person name="Lv Z."/>
            <person name="Lu X."/>
            <person name="Zhang F."/>
            <person name="Jiang W."/>
            <person name="Ma Y."/>
            <person name="Chen M."/>
            <person name="Hao X."/>
            <person name="Li L."/>
            <person name="Tang Y."/>
            <person name="Lv G."/>
            <person name="Zhou Y."/>
            <person name="Sun X."/>
            <person name="Brodelius P.E."/>
            <person name="Rose J.K.C."/>
            <person name="Tang K."/>
        </authorList>
    </citation>
    <scope>NUCLEOTIDE SEQUENCE [LARGE SCALE GENOMIC DNA]</scope>
    <source>
        <strain evidence="3">cv. Huhao1</strain>
        <tissue evidence="2">Leaf</tissue>
    </source>
</reference>
<dbReference type="SUPFAM" id="SSF46785">
    <property type="entry name" value="Winged helix' DNA-binding domain"/>
    <property type="match status" value="1"/>
</dbReference>
<dbReference type="GO" id="GO:0006511">
    <property type="term" value="P:ubiquitin-dependent protein catabolic process"/>
    <property type="evidence" value="ECO:0007669"/>
    <property type="project" value="InterPro"/>
</dbReference>
<protein>
    <recommendedName>
        <fullName evidence="1">Cullin neddylation domain-containing protein</fullName>
    </recommendedName>
</protein>
<dbReference type="STRING" id="35608.A0A2U1P122"/>
<gene>
    <name evidence="2" type="ORF">CTI12_AA200760</name>
</gene>
<dbReference type="InterPro" id="IPR019559">
    <property type="entry name" value="Cullin_neddylation_domain"/>
</dbReference>
<accession>A0A2U1P122</accession>
<dbReference type="Proteomes" id="UP000245207">
    <property type="component" value="Unassembled WGS sequence"/>
</dbReference>
<dbReference type="EMBL" id="PKPP01001860">
    <property type="protein sequence ID" value="PWA79417.1"/>
    <property type="molecule type" value="Genomic_DNA"/>
</dbReference>
<dbReference type="FunFam" id="1.10.10.10:FF:000503">
    <property type="entry name" value="Cullin-1"/>
    <property type="match status" value="1"/>
</dbReference>
<dbReference type="OrthoDB" id="27073at2759"/>
<sequence length="370" mass="42321">MADNDLSNFVITDDLVEFVKAKYRDYWKENDEPSDEIFEDLWKYAHIEPEVVKDPWEHVLGMGFANQLVKWDAKLQVDVDEMLEKAKAANEPRYFGNSTEDLSDAAVMYILPQPAAESKSLHGFEKSVLVAATKDSSAWALESETGNILNTSPVHPKQPSKALLIHMLDEQGTSGRGSNASKGGNSFDDGIVKDLLLMCSEKATYVYSLPHVVQGVKKVCYKKKFTSSVCCWASKCCSDTGLVLVFTNGKIEIRCQAQELFLKLTVFQFNSKFTDRMRRIRIPLPPVDERKKVVEDVDKDRRYAIDASIVRIMKSRKVLNHQQLVSECVEQLDCLFKPDFKVIKKRIEDLITREYLERDKENPQQFRYLA</sequence>
<evidence type="ECO:0000313" key="2">
    <source>
        <dbReference type="EMBL" id="PWA79417.1"/>
    </source>
</evidence>